<accession>A0A916S7I5</accession>
<dbReference type="GO" id="GO:0019323">
    <property type="term" value="P:pentose catabolic process"/>
    <property type="evidence" value="ECO:0007669"/>
    <property type="project" value="TreeGrafter"/>
</dbReference>
<dbReference type="SMART" id="SM01007">
    <property type="entry name" value="Aldolase_II"/>
    <property type="match status" value="1"/>
</dbReference>
<dbReference type="Proteomes" id="UP000646478">
    <property type="component" value="Unassembled WGS sequence"/>
</dbReference>
<evidence type="ECO:0000256" key="3">
    <source>
        <dbReference type="SAM" id="MobiDB-lite"/>
    </source>
</evidence>
<organism evidence="5 6">
    <name type="scientific">Brucella endophytica</name>
    <dbReference type="NCBI Taxonomy" id="1963359"/>
    <lineage>
        <taxon>Bacteria</taxon>
        <taxon>Pseudomonadati</taxon>
        <taxon>Pseudomonadota</taxon>
        <taxon>Alphaproteobacteria</taxon>
        <taxon>Hyphomicrobiales</taxon>
        <taxon>Brucellaceae</taxon>
        <taxon>Brucella/Ochrobactrum group</taxon>
        <taxon>Brucella</taxon>
    </lineage>
</organism>
<dbReference type="AlphaFoldDB" id="A0A916S7I5"/>
<evidence type="ECO:0000256" key="1">
    <source>
        <dbReference type="ARBA" id="ARBA00022723"/>
    </source>
</evidence>
<evidence type="ECO:0000313" key="6">
    <source>
        <dbReference type="Proteomes" id="UP000646478"/>
    </source>
</evidence>
<name>A0A916S7I5_9HYPH</name>
<evidence type="ECO:0000256" key="2">
    <source>
        <dbReference type="ARBA" id="ARBA00023239"/>
    </source>
</evidence>
<reference evidence="5" key="1">
    <citation type="journal article" date="2014" name="Int. J. Syst. Evol. Microbiol.">
        <title>Complete genome sequence of Corynebacterium casei LMG S-19264T (=DSM 44701T), isolated from a smear-ripened cheese.</title>
        <authorList>
            <consortium name="US DOE Joint Genome Institute (JGI-PGF)"/>
            <person name="Walter F."/>
            <person name="Albersmeier A."/>
            <person name="Kalinowski J."/>
            <person name="Ruckert C."/>
        </authorList>
    </citation>
    <scope>NUCLEOTIDE SEQUENCE</scope>
    <source>
        <strain evidence="5">CGMCC 1.15082</strain>
    </source>
</reference>
<dbReference type="RefSeq" id="WP_188822736.1">
    <property type="nucleotide sequence ID" value="NZ_BMHH01000004.1"/>
</dbReference>
<proteinExistence type="predicted"/>
<protein>
    <submittedName>
        <fullName evidence="5">Fuculose phosphate aldolase</fullName>
    </submittedName>
</protein>
<evidence type="ECO:0000313" key="5">
    <source>
        <dbReference type="EMBL" id="GGA87085.1"/>
    </source>
</evidence>
<dbReference type="Pfam" id="PF00596">
    <property type="entry name" value="Aldolase_II"/>
    <property type="match status" value="2"/>
</dbReference>
<feature type="region of interest" description="Disordered" evidence="3">
    <location>
        <begin position="123"/>
        <end position="167"/>
    </location>
</feature>
<dbReference type="InterPro" id="IPR036409">
    <property type="entry name" value="Aldolase_II/adducin_N_sf"/>
</dbReference>
<feature type="domain" description="Class II aldolase/adducin N-terminal" evidence="4">
    <location>
        <begin position="9"/>
        <end position="238"/>
    </location>
</feature>
<comment type="caution">
    <text evidence="5">The sequence shown here is derived from an EMBL/GenBank/DDBJ whole genome shotgun (WGS) entry which is preliminary data.</text>
</comment>
<sequence length="270" mass="28920">MASFMRDRQEIADMCRALADSGYLAGTGGNIGLRLDDRLMAVTPSATDYYAMRAEDVVILEIETLAVVEGEKPPTIEKGLHARMLAAYPSRRASIHTHQPIASAVALLHETLPWPVVECPSPLPSPRTRGEGDTGVATSFFLPGAGGEKRSGSADAPLSPSLRGEGKGEGQLVLGRHVALIPYRPSGTGMLVKALTKALRPDVFAYLLASHGVICAGTDLSAAADMIRKIEAAAAHHLRERIRHRTDLDTRLQAFVLDTLEKAQIQGSLK</sequence>
<dbReference type="PANTHER" id="PTHR22789">
    <property type="entry name" value="FUCULOSE PHOSPHATE ALDOLASE"/>
    <property type="match status" value="1"/>
</dbReference>
<dbReference type="PANTHER" id="PTHR22789:SF0">
    <property type="entry name" value="3-OXO-TETRONATE 4-PHOSPHATE DECARBOXYLASE-RELATED"/>
    <property type="match status" value="1"/>
</dbReference>
<reference evidence="5" key="2">
    <citation type="submission" date="2020-09" db="EMBL/GenBank/DDBJ databases">
        <authorList>
            <person name="Sun Q."/>
            <person name="Zhou Y."/>
        </authorList>
    </citation>
    <scope>NUCLEOTIDE SEQUENCE</scope>
    <source>
        <strain evidence="5">CGMCC 1.15082</strain>
    </source>
</reference>
<dbReference type="GO" id="GO:0005829">
    <property type="term" value="C:cytosol"/>
    <property type="evidence" value="ECO:0007669"/>
    <property type="project" value="TreeGrafter"/>
</dbReference>
<dbReference type="InterPro" id="IPR001303">
    <property type="entry name" value="Aldolase_II/adducin_N"/>
</dbReference>
<evidence type="ECO:0000259" key="4">
    <source>
        <dbReference type="SMART" id="SM01007"/>
    </source>
</evidence>
<gene>
    <name evidence="5" type="primary">fucA</name>
    <name evidence="5" type="ORF">GCM10011491_13470</name>
</gene>
<dbReference type="EMBL" id="BMHH01000004">
    <property type="protein sequence ID" value="GGA87085.1"/>
    <property type="molecule type" value="Genomic_DNA"/>
</dbReference>
<dbReference type="SUPFAM" id="SSF53639">
    <property type="entry name" value="AraD/HMP-PK domain-like"/>
    <property type="match status" value="2"/>
</dbReference>
<keyword evidence="2" id="KW-0456">Lyase</keyword>
<dbReference type="GO" id="GO:0016832">
    <property type="term" value="F:aldehyde-lyase activity"/>
    <property type="evidence" value="ECO:0007669"/>
    <property type="project" value="TreeGrafter"/>
</dbReference>
<dbReference type="GO" id="GO:0046872">
    <property type="term" value="F:metal ion binding"/>
    <property type="evidence" value="ECO:0007669"/>
    <property type="project" value="UniProtKB-KW"/>
</dbReference>
<dbReference type="InterPro" id="IPR050197">
    <property type="entry name" value="Aldolase_class_II_sugar_metab"/>
</dbReference>
<keyword evidence="6" id="KW-1185">Reference proteome</keyword>
<dbReference type="Gene3D" id="3.40.225.10">
    <property type="entry name" value="Class II aldolase/adducin N-terminal domain"/>
    <property type="match status" value="2"/>
</dbReference>
<keyword evidence="1" id="KW-0479">Metal-binding</keyword>